<dbReference type="PRINTS" id="PR00368">
    <property type="entry name" value="FADPNR"/>
</dbReference>
<comment type="caution">
    <text evidence="2">The sequence shown here is derived from an EMBL/GenBank/DDBJ whole genome shotgun (WGS) entry which is preliminary data.</text>
</comment>
<dbReference type="SUPFAM" id="SSF51905">
    <property type="entry name" value="FAD/NAD(P)-binding domain"/>
    <property type="match status" value="1"/>
</dbReference>
<keyword evidence="3" id="KW-1185">Reference proteome</keyword>
<name>A0ABW4LJI1_9MICO</name>
<protein>
    <submittedName>
        <fullName evidence="2">NAD(P)-binding domain-containing protein</fullName>
    </submittedName>
</protein>
<evidence type="ECO:0000313" key="2">
    <source>
        <dbReference type="EMBL" id="MFD1722833.1"/>
    </source>
</evidence>
<dbReference type="PANTHER" id="PTHR43539:SF78">
    <property type="entry name" value="FLAVIN-CONTAINING MONOOXYGENASE"/>
    <property type="match status" value="1"/>
</dbReference>
<dbReference type="InterPro" id="IPR050982">
    <property type="entry name" value="Auxin_biosynth/cation_transpt"/>
</dbReference>
<reference evidence="3" key="1">
    <citation type="journal article" date="2019" name="Int. J. Syst. Evol. Microbiol.">
        <title>The Global Catalogue of Microorganisms (GCM) 10K type strain sequencing project: providing services to taxonomists for standard genome sequencing and annotation.</title>
        <authorList>
            <consortium name="The Broad Institute Genomics Platform"/>
            <consortium name="The Broad Institute Genome Sequencing Center for Infectious Disease"/>
            <person name="Wu L."/>
            <person name="Ma J."/>
        </authorList>
    </citation>
    <scope>NUCLEOTIDE SEQUENCE [LARGE SCALE GENOMIC DNA]</scope>
    <source>
        <strain evidence="3">CGMCC 1.12471</strain>
    </source>
</reference>
<dbReference type="EMBL" id="JBHUEA010000029">
    <property type="protein sequence ID" value="MFD1722833.1"/>
    <property type="molecule type" value="Genomic_DNA"/>
</dbReference>
<dbReference type="InterPro" id="IPR036188">
    <property type="entry name" value="FAD/NAD-bd_sf"/>
</dbReference>
<evidence type="ECO:0000313" key="3">
    <source>
        <dbReference type="Proteomes" id="UP001597347"/>
    </source>
</evidence>
<proteinExistence type="predicted"/>
<evidence type="ECO:0000256" key="1">
    <source>
        <dbReference type="ARBA" id="ARBA00023002"/>
    </source>
</evidence>
<dbReference type="Gene3D" id="3.50.50.60">
    <property type="entry name" value="FAD/NAD(P)-binding domain"/>
    <property type="match status" value="1"/>
</dbReference>
<sequence length="439" mass="45439">MDETLPVVVIGAGPQGLAAGAHLLERGLEPLALEAGDSPAAAVREWGHVRLFSDWSELVDAAAARLLGATGWSAPPSGHPLGSEWADQYLAPLAAALGDRVRTGTRVVGVSRLGRDRVVDAGRGEQPFVVHVQRADGSEERIRARAVLDASGSWAQPNPAGADGLPAIGERTAPSITYRVPDLRTEGGLAGRHVVVVGSGHSAMTAVNGLVRPGGSAPAARVTWVLRRGAVGASLGGGEADQLPARGAIGLHARRAVDSGAVELVTGFRIERFETDGGRTTVVAEDGRRIGDADRVIVLTGFRPDLSFLSEIRLDLDPTLQAPRRLAAEIDPNVHSCGTVRATGEADLAQPEPDFYLLGAKSYGRAPTFLAMTGYEQVRSVVAMLAGDGAAAERVELALPETGVCGGSGLLDADADLGTGSCCAPVQHVLQIGRRPVGV</sequence>
<gene>
    <name evidence="2" type="ORF">ACFSBI_14850</name>
</gene>
<dbReference type="RefSeq" id="WP_377936285.1">
    <property type="nucleotide sequence ID" value="NZ_JBHUEA010000029.1"/>
</dbReference>
<dbReference type="Pfam" id="PF13738">
    <property type="entry name" value="Pyr_redox_3"/>
    <property type="match status" value="1"/>
</dbReference>
<dbReference type="PRINTS" id="PR00411">
    <property type="entry name" value="PNDRDTASEI"/>
</dbReference>
<dbReference type="PANTHER" id="PTHR43539">
    <property type="entry name" value="FLAVIN-BINDING MONOOXYGENASE-LIKE PROTEIN (AFU_ORTHOLOGUE AFUA_4G09220)"/>
    <property type="match status" value="1"/>
</dbReference>
<organism evidence="2 3">
    <name type="scientific">Amnibacterium endophyticum</name>
    <dbReference type="NCBI Taxonomy" id="2109337"/>
    <lineage>
        <taxon>Bacteria</taxon>
        <taxon>Bacillati</taxon>
        <taxon>Actinomycetota</taxon>
        <taxon>Actinomycetes</taxon>
        <taxon>Micrococcales</taxon>
        <taxon>Microbacteriaceae</taxon>
        <taxon>Amnibacterium</taxon>
    </lineage>
</organism>
<keyword evidence="1" id="KW-0560">Oxidoreductase</keyword>
<dbReference type="Proteomes" id="UP001597347">
    <property type="component" value="Unassembled WGS sequence"/>
</dbReference>
<accession>A0ABW4LJI1</accession>